<dbReference type="RefSeq" id="WP_155284935.1">
    <property type="nucleotide sequence ID" value="NZ_BLBC01000009.1"/>
</dbReference>
<dbReference type="Proteomes" id="UP000398217">
    <property type="component" value="Unassembled WGS sequence"/>
</dbReference>
<organism evidence="1 2">
    <name type="scientific">Capnocytophaga felis</name>
    <dbReference type="NCBI Taxonomy" id="2267611"/>
    <lineage>
        <taxon>Bacteria</taxon>
        <taxon>Pseudomonadati</taxon>
        <taxon>Bacteroidota</taxon>
        <taxon>Flavobacteriia</taxon>
        <taxon>Flavobacteriales</taxon>
        <taxon>Flavobacteriaceae</taxon>
        <taxon>Capnocytophaga</taxon>
    </lineage>
</organism>
<name>A0A5M4B9L7_9FLAO</name>
<keyword evidence="2" id="KW-1185">Reference proteome</keyword>
<dbReference type="AlphaFoldDB" id="A0A5M4B9L7"/>
<protein>
    <submittedName>
        <fullName evidence="1">Uncharacterized protein</fullName>
    </submittedName>
</protein>
<proteinExistence type="predicted"/>
<gene>
    <name evidence="1" type="ORF">RCZ01_16010</name>
</gene>
<reference evidence="2" key="1">
    <citation type="journal article" date="2020" name="Int. J. Syst. Evol. Microbiol.">
        <title>Capnocytophaga felis sp. nov. isolated from the feline oral cavity.</title>
        <authorList>
            <person name="Suzuki M."/>
            <person name="Umeda K."/>
            <person name="Kimura M."/>
            <person name="Imaoka K."/>
            <person name="Morikawa S."/>
            <person name="Maeda K."/>
        </authorList>
    </citation>
    <scope>NUCLEOTIDE SEQUENCE [LARGE SCALE GENOMIC DNA]</scope>
    <source>
        <strain evidence="2">KC07070</strain>
    </source>
</reference>
<dbReference type="EMBL" id="BLBC01000009">
    <property type="protein sequence ID" value="GET46299.1"/>
    <property type="molecule type" value="Genomic_DNA"/>
</dbReference>
<evidence type="ECO:0000313" key="1">
    <source>
        <dbReference type="EMBL" id="GET46299.1"/>
    </source>
</evidence>
<dbReference type="OrthoDB" id="1151428at2"/>
<accession>A0A5M4B9L7</accession>
<comment type="caution">
    <text evidence="1">The sequence shown here is derived from an EMBL/GenBank/DDBJ whole genome shotgun (WGS) entry which is preliminary data.</text>
</comment>
<sequence length="141" mass="16761">MQETYYFHLFLAHIAEGKTKEYDTYVFDEENNNPLFFKELRINDYAFGKYGIEVLQPDFRYELPLSELLKHSLLKKEHLSSVEEICKTKGISPNSYIILYRRGLKIPKNPQLSHPDLHYIGEYEMDENALISKKILFPHLF</sequence>
<evidence type="ECO:0000313" key="2">
    <source>
        <dbReference type="Proteomes" id="UP000398217"/>
    </source>
</evidence>